<evidence type="ECO:0000313" key="2">
    <source>
        <dbReference type="Proteomes" id="UP000770717"/>
    </source>
</evidence>
<comment type="caution">
    <text evidence="1">The sequence shown here is derived from an EMBL/GenBank/DDBJ whole genome shotgun (WGS) entry which is preliminary data.</text>
</comment>
<proteinExistence type="predicted"/>
<sequence>MTCRRCIWVTFPSTICKGLLSVMQVTMVIRMFIAKRSEHYSLVNEHSSSMHLQADWTDLLEAGRHIEMAYAILWKDRCISNAHTLCYLLTSAYLSMIEVQSADTISICNVIYWWM</sequence>
<dbReference type="EMBL" id="WNTK01000002">
    <property type="protein sequence ID" value="KAG9490300.1"/>
    <property type="molecule type" value="Genomic_DNA"/>
</dbReference>
<name>A0A8J6FNT3_ELECQ</name>
<organism evidence="1 2">
    <name type="scientific">Eleutherodactylus coqui</name>
    <name type="common">Puerto Rican coqui</name>
    <dbReference type="NCBI Taxonomy" id="57060"/>
    <lineage>
        <taxon>Eukaryota</taxon>
        <taxon>Metazoa</taxon>
        <taxon>Chordata</taxon>
        <taxon>Craniata</taxon>
        <taxon>Vertebrata</taxon>
        <taxon>Euteleostomi</taxon>
        <taxon>Amphibia</taxon>
        <taxon>Batrachia</taxon>
        <taxon>Anura</taxon>
        <taxon>Neobatrachia</taxon>
        <taxon>Hyloidea</taxon>
        <taxon>Eleutherodactylidae</taxon>
        <taxon>Eleutherodactylinae</taxon>
        <taxon>Eleutherodactylus</taxon>
        <taxon>Eleutherodactylus</taxon>
    </lineage>
</organism>
<protein>
    <submittedName>
        <fullName evidence="1">Uncharacterized protein</fullName>
    </submittedName>
</protein>
<keyword evidence="2" id="KW-1185">Reference proteome</keyword>
<dbReference type="AlphaFoldDB" id="A0A8J6FNT3"/>
<dbReference type="Proteomes" id="UP000770717">
    <property type="component" value="Unassembled WGS sequence"/>
</dbReference>
<accession>A0A8J6FNT3</accession>
<gene>
    <name evidence="1" type="ORF">GDO78_005927</name>
</gene>
<reference evidence="1" key="1">
    <citation type="thesis" date="2020" institute="ProQuest LLC" country="789 East Eisenhower Parkway, Ann Arbor, MI, USA">
        <title>Comparative Genomics and Chromosome Evolution.</title>
        <authorList>
            <person name="Mudd A.B."/>
        </authorList>
    </citation>
    <scope>NUCLEOTIDE SEQUENCE</scope>
    <source>
        <strain evidence="1">HN-11 Male</strain>
        <tissue evidence="1">Kidney and liver</tissue>
    </source>
</reference>
<evidence type="ECO:0000313" key="1">
    <source>
        <dbReference type="EMBL" id="KAG9490300.1"/>
    </source>
</evidence>